<dbReference type="SMART" id="SM00733">
    <property type="entry name" value="Mterf"/>
    <property type="match status" value="5"/>
</dbReference>
<keyword evidence="2" id="KW-0806">Transcription termination</keyword>
<dbReference type="OrthoDB" id="1684047at2759"/>
<dbReference type="InterPro" id="IPR038538">
    <property type="entry name" value="MTERF_sf"/>
</dbReference>
<evidence type="ECO:0000256" key="1">
    <source>
        <dbReference type="ARBA" id="ARBA00007692"/>
    </source>
</evidence>
<dbReference type="InterPro" id="IPR003690">
    <property type="entry name" value="MTERF"/>
</dbReference>
<dbReference type="PANTHER" id="PTHR13068">
    <property type="entry name" value="CGI-12 PROTEIN-RELATED"/>
    <property type="match status" value="1"/>
</dbReference>
<dbReference type="RefSeq" id="XP_002954086.1">
    <property type="nucleotide sequence ID" value="XM_002954040.1"/>
</dbReference>
<dbReference type="KEGG" id="vcn:VOLCADRAFT_94948"/>
<dbReference type="GeneID" id="9626034"/>
<dbReference type="AlphaFoldDB" id="D8U672"/>
<proteinExistence type="inferred from homology"/>
<dbReference type="PANTHER" id="PTHR13068:SF219">
    <property type="entry name" value="MITOCHONDRIAL TRANSCRIPTION TERMINATION FACTOR FAMILY PROTEIN"/>
    <property type="match status" value="1"/>
</dbReference>
<dbReference type="EMBL" id="GL378361">
    <property type="protein sequence ID" value="EFJ44803.1"/>
    <property type="molecule type" value="Genomic_DNA"/>
</dbReference>
<accession>D8U672</accession>
<dbReference type="GO" id="GO:0006353">
    <property type="term" value="P:DNA-templated transcription termination"/>
    <property type="evidence" value="ECO:0007669"/>
    <property type="project" value="UniProtKB-KW"/>
</dbReference>
<dbReference type="eggNOG" id="KOG1267">
    <property type="taxonomic scope" value="Eukaryota"/>
</dbReference>
<keyword evidence="3" id="KW-0809">Transit peptide</keyword>
<dbReference type="InParanoid" id="D8U672"/>
<evidence type="ECO:0000256" key="3">
    <source>
        <dbReference type="ARBA" id="ARBA00022946"/>
    </source>
</evidence>
<sequence>MAFPVKIAFGCTAPAGASPIQRPRMRCSKCILQATADQQPAQSSSKNPLEQLRITTDPRRRSELLLELYRRWPEFEERYVPSPAEDCFAKELGLSQSTVMLAAVLNPGLSSLDATSQDVWFLAAKKHQLLAEPATLSRWLDFLLVYGMQLSDVQNFLLRSTPDLLYGTTLYQAGAVISFLKSLGLKNYLLASRVLCVWPELLGRDVEGQLRPVVTFLMSLGLEVAAVGRVVVMWPEVLLRSVEGQLAPWVTYLRELGCSTTQVGDVIGLCPHLLGFKPEEVFGDVLRALGDLAGICREDVRQMLSSSVAFLIAPSPSDGVRAALECLLRHGFDKEQVREMVLARPELLAAKPHDLERSLKFVYHTVGGNNSTVLSCPLLLTKPLGQMLGPRYSFIQKQGLAHKYAGADGSTFEFYKLLVAEDAQWCASLGLSVNEYQGFKLVRQAVRELESEGCARNHT</sequence>
<name>D8U672_VOLCA</name>
<evidence type="ECO:0000313" key="5">
    <source>
        <dbReference type="Proteomes" id="UP000001058"/>
    </source>
</evidence>
<protein>
    <submittedName>
        <fullName evidence="4">Uncharacterized protein</fullName>
    </submittedName>
</protein>
<dbReference type="Proteomes" id="UP000001058">
    <property type="component" value="Unassembled WGS sequence"/>
</dbReference>
<gene>
    <name evidence="4" type="ORF">VOLCADRAFT_94948</name>
</gene>
<evidence type="ECO:0000256" key="2">
    <source>
        <dbReference type="ARBA" id="ARBA00022472"/>
    </source>
</evidence>
<dbReference type="Gene3D" id="1.25.70.10">
    <property type="entry name" value="Transcription termination factor 3, mitochondrial"/>
    <property type="match status" value="1"/>
</dbReference>
<dbReference type="GO" id="GO:0003676">
    <property type="term" value="F:nucleic acid binding"/>
    <property type="evidence" value="ECO:0007669"/>
    <property type="project" value="InterPro"/>
</dbReference>
<evidence type="ECO:0000313" key="4">
    <source>
        <dbReference type="EMBL" id="EFJ44803.1"/>
    </source>
</evidence>
<comment type="similarity">
    <text evidence="1">Belongs to the mTERF family.</text>
</comment>
<organism evidence="5">
    <name type="scientific">Volvox carteri f. nagariensis</name>
    <dbReference type="NCBI Taxonomy" id="3068"/>
    <lineage>
        <taxon>Eukaryota</taxon>
        <taxon>Viridiplantae</taxon>
        <taxon>Chlorophyta</taxon>
        <taxon>core chlorophytes</taxon>
        <taxon>Chlorophyceae</taxon>
        <taxon>CS clade</taxon>
        <taxon>Chlamydomonadales</taxon>
        <taxon>Volvocaceae</taxon>
        <taxon>Volvox</taxon>
    </lineage>
</organism>
<keyword evidence="2" id="KW-0805">Transcription regulation</keyword>
<dbReference type="Pfam" id="PF02536">
    <property type="entry name" value="mTERF"/>
    <property type="match status" value="1"/>
</dbReference>
<keyword evidence="2" id="KW-0804">Transcription</keyword>
<keyword evidence="5" id="KW-1185">Reference proteome</keyword>
<reference evidence="4 5" key="1">
    <citation type="journal article" date="2010" name="Science">
        <title>Genomic analysis of organismal complexity in the multicellular green alga Volvox carteri.</title>
        <authorList>
            <person name="Prochnik S.E."/>
            <person name="Umen J."/>
            <person name="Nedelcu A.M."/>
            <person name="Hallmann A."/>
            <person name="Miller S.M."/>
            <person name="Nishii I."/>
            <person name="Ferris P."/>
            <person name="Kuo A."/>
            <person name="Mitros T."/>
            <person name="Fritz-Laylin L.K."/>
            <person name="Hellsten U."/>
            <person name="Chapman J."/>
            <person name="Simakov O."/>
            <person name="Rensing S.A."/>
            <person name="Terry A."/>
            <person name="Pangilinan J."/>
            <person name="Kapitonov V."/>
            <person name="Jurka J."/>
            <person name="Salamov A."/>
            <person name="Shapiro H."/>
            <person name="Schmutz J."/>
            <person name="Grimwood J."/>
            <person name="Lindquist E."/>
            <person name="Lucas S."/>
            <person name="Grigoriev I.V."/>
            <person name="Schmitt R."/>
            <person name="Kirk D."/>
            <person name="Rokhsar D.S."/>
        </authorList>
    </citation>
    <scope>NUCLEOTIDE SEQUENCE [LARGE SCALE GENOMIC DNA]</scope>
    <source>
        <strain evidence="5">f. Nagariensis / Eve</strain>
    </source>
</reference>